<dbReference type="GO" id="GO:0140359">
    <property type="term" value="F:ABC-type transporter activity"/>
    <property type="evidence" value="ECO:0007669"/>
    <property type="project" value="InterPro"/>
</dbReference>
<dbReference type="InterPro" id="IPR003439">
    <property type="entry name" value="ABC_transporter-like_ATP-bd"/>
</dbReference>
<evidence type="ECO:0000256" key="2">
    <source>
        <dbReference type="ARBA" id="ARBA00022448"/>
    </source>
</evidence>
<dbReference type="SMART" id="SM00382">
    <property type="entry name" value="AAA"/>
    <property type="match status" value="2"/>
</dbReference>
<feature type="transmembrane region" description="Helical" evidence="10">
    <location>
        <begin position="1348"/>
        <end position="1369"/>
    </location>
</feature>
<keyword evidence="3 10" id="KW-0812">Transmembrane</keyword>
<dbReference type="PROSITE" id="PS50929">
    <property type="entry name" value="ABC_TM1F"/>
    <property type="match status" value="2"/>
</dbReference>
<dbReference type="STRING" id="796604.A0A2X0N201"/>
<dbReference type="InterPro" id="IPR036640">
    <property type="entry name" value="ABC1_TM_sf"/>
</dbReference>
<feature type="domain" description="ABC transmembrane type-1" evidence="12">
    <location>
        <begin position="434"/>
        <end position="742"/>
    </location>
</feature>
<sequence>MDAQITFNTRVNGDAWCVNDSTPHWDGREFSRCFMRRTIDGLIPLACLSISLLSTLLITLFHLYLIISRRRARNKKAVSSSRDRAPHRRRRSSIASQEIKRAGLSAITEAENEVILAVVRDESPDLSAKELETLAGETGSPSAIDDEDEELERATLQLGAGMVASAMWSNKKDVLGLLGAAGVLGLSVVKMLAATDDGANWLLFGITTWVSRPVLGSPYPGSRSLTSPESDSFQSWMTLLSLVKLAISVSRKLGSLQAPKRPHRGLPRVYTFLELNLIPWLLVYQVIAFQDVYDALTSSRPSTMREIRIEVALFALTLAMTAVEMFSPRPTRSSSTLKGVRHPSAPLENNVSLFSRMVLGYLDGFLLRHTRTTIKAEDIPNLDPDDRTARRMLQYRCDCSLLLRILPQRARSFGMATKLLFHFRYPLIVQQGWALLTALSRAVPSLFLRGLLNEIAKRNRGEEAPLHVALLFVIGMFFSQFLATVAASQALAIGRRVCIRVRSVLIGEIFTKALRRRDLAGASVAQSRSAEWSDPPTVEDGYSPDAKELDRASNGKILNLIAVDSFHVSEVSANLHYVFPDLSLTIIIAILLLINLLGWAAVAGVSVLIALIPLQTYLGRRYNHFQSALLAAADARISLITEVIASVRILKYFAWEEKFLRMMDVTRRKELDALWSRAVMMAVADITFNGSPIIVSLATFLFHTKVLGRDLTASDAFTALSLFNLIRQPFETVPHISKQILEALVSLGRIDQFLNEQETAKYAVVKEPRTGSDPIVGFTDSASFTWADEAEAREDLSVFRIRDLNLSFPVGKFSIILGPVGSGKTTLLMSLLGETNQLSGSAFLPSPVGRSTGEDPAILTDTTAYAAQSPWLMSATIRDNILFGSPMNERRYKDVLEACALNPDLKQFELGEDTEVGEKGTVLSGGQKARLALARAVYSPARTILGDDVLSAVDSHTAQHLVNKCFKGPLMRHRTIVLVTHAVDLCLPVASYVVSMDAGSVISVGSPTEISLEEEFIAKLDPKASNHNVSQVSIESIAEGQTDAAVAAVCDDEYRRRQESLRLIKDETQSEGAVAPKTYLMYFRAMGGFEIACVSLSLFVIAQAAEVGVAYALREWSSSYDHLHDIETNRWNHAARYSEHSPINLPSAKSEEVGSQETRSTDYWMRLYCTMAVINLVFSGARFAFFSWRSVIASRVIYQSLVTRLLRAPIRFFDSTPQGRILNRLSKDVEVIDQQTANSLMFLLLEVLGVFGVIITVTVVLPGFLLASCLISIIFALVGWLYICSSRELNRFDSVSKSPIFSIFGESLAGVSTIRAFGDSTRFMRNIFKLVDLNNRPFLAMWQANRWLSFRVDVAGVGITVAAAVLILLTPSIDAGAAGFILSFTMSFMDRILWAVRLWSMVEINANSIKRVQEYLEVDQEKLDGVSPPAVWPSRDGTITVENLTATYSSDLPPVLKNVSFSVAPREKIGICGRTGSGKSTLGLCFFRFIEATSGRIVVDGLDIAKLNLLDLRSRLTIVAQESALFAGTIRFNLDPFEQFEDSDVWDALRRVQMAAPLTPKPTPAATPAGPSRAASPTEDGSGESDGSDDATATVTPVEGLERNIVKSLDMQVSEGGKNFSAGQRQLLALARGILKLRTSNILLLDESTASLDQATDEHIQTTIREQMSDATILCIAHRLKTIIDYDKILVLGSGEVLEFDTPANLLNDKKSVFADLCRRSGDFDELKAMAEGKANK</sequence>
<keyword evidence="2" id="KW-0813">Transport</keyword>
<evidence type="ECO:0000256" key="8">
    <source>
        <dbReference type="ARBA" id="ARBA00023136"/>
    </source>
</evidence>
<feature type="transmembrane region" description="Helical" evidence="10">
    <location>
        <begin position="1240"/>
        <end position="1258"/>
    </location>
</feature>
<dbReference type="GO" id="GO:0005524">
    <property type="term" value="F:ATP binding"/>
    <property type="evidence" value="ECO:0007669"/>
    <property type="project" value="UniProtKB-KW"/>
</dbReference>
<keyword evidence="14" id="KW-1185">Reference proteome</keyword>
<evidence type="ECO:0000256" key="4">
    <source>
        <dbReference type="ARBA" id="ARBA00022737"/>
    </source>
</evidence>
<dbReference type="Pfam" id="PF00664">
    <property type="entry name" value="ABC_membrane"/>
    <property type="match status" value="2"/>
</dbReference>
<dbReference type="InterPro" id="IPR027417">
    <property type="entry name" value="P-loop_NTPase"/>
</dbReference>
<feature type="compositionally biased region" description="Low complexity" evidence="9">
    <location>
        <begin position="1566"/>
        <end position="1580"/>
    </location>
</feature>
<evidence type="ECO:0000256" key="7">
    <source>
        <dbReference type="ARBA" id="ARBA00022989"/>
    </source>
</evidence>
<evidence type="ECO:0000256" key="3">
    <source>
        <dbReference type="ARBA" id="ARBA00022692"/>
    </source>
</evidence>
<accession>A0A2X0N201</accession>
<feature type="transmembrane region" description="Helical" evidence="10">
    <location>
        <begin position="1163"/>
        <end position="1185"/>
    </location>
</feature>
<dbReference type="Gene3D" id="3.40.50.300">
    <property type="entry name" value="P-loop containing nucleotide triphosphate hydrolases"/>
    <property type="match status" value="2"/>
</dbReference>
<dbReference type="CDD" id="cd18604">
    <property type="entry name" value="ABC_6TM_VMR1_D2_like"/>
    <property type="match status" value="1"/>
</dbReference>
<dbReference type="GO" id="GO:0016887">
    <property type="term" value="F:ATP hydrolysis activity"/>
    <property type="evidence" value="ECO:0007669"/>
    <property type="project" value="InterPro"/>
</dbReference>
<dbReference type="PROSITE" id="PS00211">
    <property type="entry name" value="ABC_TRANSPORTER_1"/>
    <property type="match status" value="2"/>
</dbReference>
<dbReference type="InterPro" id="IPR011527">
    <property type="entry name" value="ABC1_TM_dom"/>
</dbReference>
<evidence type="ECO:0000259" key="12">
    <source>
        <dbReference type="PROSITE" id="PS50929"/>
    </source>
</evidence>
<feature type="domain" description="ABC transporter" evidence="11">
    <location>
        <begin position="784"/>
        <end position="1023"/>
    </location>
</feature>
<feature type="transmembrane region" description="Helical" evidence="10">
    <location>
        <begin position="1264"/>
        <end position="1283"/>
    </location>
</feature>
<evidence type="ECO:0000259" key="11">
    <source>
        <dbReference type="PROSITE" id="PS50893"/>
    </source>
</evidence>
<evidence type="ECO:0000313" key="13">
    <source>
        <dbReference type="EMBL" id="SGY62971.1"/>
    </source>
</evidence>
<feature type="transmembrane region" description="Helical" evidence="10">
    <location>
        <begin position="468"/>
        <end position="493"/>
    </location>
</feature>
<feature type="region of interest" description="Disordered" evidence="9">
    <location>
        <begin position="1557"/>
        <end position="1597"/>
    </location>
</feature>
<gene>
    <name evidence="13" type="primary">BQ5605_C007g04761</name>
    <name evidence="13" type="ORF">BQ5605_C007G04761</name>
</gene>
<dbReference type="InterPro" id="IPR003593">
    <property type="entry name" value="AAA+_ATPase"/>
</dbReference>
<dbReference type="PANTHER" id="PTHR24223:SF353">
    <property type="entry name" value="ABC TRANSPORTER ATP-BINDING PROTEIN_PERMEASE VMR1-RELATED"/>
    <property type="match status" value="1"/>
</dbReference>
<keyword evidence="7 10" id="KW-1133">Transmembrane helix</keyword>
<dbReference type="CDD" id="cd03244">
    <property type="entry name" value="ABCC_MRP_domain2"/>
    <property type="match status" value="1"/>
</dbReference>
<dbReference type="Pfam" id="PF00005">
    <property type="entry name" value="ABC_tran"/>
    <property type="match status" value="2"/>
</dbReference>
<organism evidence="13 14">
    <name type="scientific">Microbotryum silenes-dioicae</name>
    <dbReference type="NCBI Taxonomy" id="796604"/>
    <lineage>
        <taxon>Eukaryota</taxon>
        <taxon>Fungi</taxon>
        <taxon>Dikarya</taxon>
        <taxon>Basidiomycota</taxon>
        <taxon>Pucciniomycotina</taxon>
        <taxon>Microbotryomycetes</taxon>
        <taxon>Microbotryales</taxon>
        <taxon>Microbotryaceae</taxon>
        <taxon>Microbotryum</taxon>
    </lineage>
</organism>
<dbReference type="Proteomes" id="UP000249464">
    <property type="component" value="Unassembled WGS sequence"/>
</dbReference>
<keyword evidence="8 10" id="KW-0472">Membrane</keyword>
<keyword evidence="4" id="KW-0677">Repeat</keyword>
<dbReference type="SUPFAM" id="SSF90123">
    <property type="entry name" value="ABC transporter transmembrane region"/>
    <property type="match status" value="2"/>
</dbReference>
<dbReference type="EMBL" id="FQNC01000045">
    <property type="protein sequence ID" value="SGY62971.1"/>
    <property type="molecule type" value="Genomic_DNA"/>
</dbReference>
<dbReference type="GO" id="GO:0000329">
    <property type="term" value="C:fungal-type vacuole membrane"/>
    <property type="evidence" value="ECO:0007669"/>
    <property type="project" value="TreeGrafter"/>
</dbReference>
<name>A0A2X0N201_9BASI</name>
<reference evidence="13 14" key="1">
    <citation type="submission" date="2016-11" db="EMBL/GenBank/DDBJ databases">
        <authorList>
            <person name="Jaros S."/>
            <person name="Januszkiewicz K."/>
            <person name="Wedrychowicz H."/>
        </authorList>
    </citation>
    <scope>NUCLEOTIDE SEQUENCE [LARGE SCALE GENOMIC DNA]</scope>
</reference>
<dbReference type="InterPro" id="IPR050173">
    <property type="entry name" value="ABC_transporter_C-like"/>
</dbReference>
<dbReference type="SUPFAM" id="SSF52540">
    <property type="entry name" value="P-loop containing nucleoside triphosphate hydrolases"/>
    <property type="match status" value="2"/>
</dbReference>
<protein>
    <submittedName>
        <fullName evidence="13">BQ5605_C007g04761 protein</fullName>
    </submittedName>
</protein>
<feature type="transmembrane region" description="Helical" evidence="10">
    <location>
        <begin position="585"/>
        <end position="614"/>
    </location>
</feature>
<feature type="transmembrane region" description="Helical" evidence="10">
    <location>
        <begin position="42"/>
        <end position="67"/>
    </location>
</feature>
<evidence type="ECO:0000256" key="10">
    <source>
        <dbReference type="SAM" id="Phobius"/>
    </source>
</evidence>
<evidence type="ECO:0000256" key="5">
    <source>
        <dbReference type="ARBA" id="ARBA00022741"/>
    </source>
</evidence>
<evidence type="ECO:0000256" key="1">
    <source>
        <dbReference type="ARBA" id="ARBA00004370"/>
    </source>
</evidence>
<evidence type="ECO:0000313" key="14">
    <source>
        <dbReference type="Proteomes" id="UP000249464"/>
    </source>
</evidence>
<dbReference type="CDD" id="cd18596">
    <property type="entry name" value="ABC_6TM_VMR1_D1_like"/>
    <property type="match status" value="1"/>
</dbReference>
<keyword evidence="6" id="KW-0067">ATP-binding</keyword>
<dbReference type="CDD" id="cd03250">
    <property type="entry name" value="ABCC_MRP_domain1"/>
    <property type="match status" value="1"/>
</dbReference>
<feature type="domain" description="ABC transporter" evidence="11">
    <location>
        <begin position="1439"/>
        <end position="1719"/>
    </location>
</feature>
<dbReference type="InterPro" id="IPR017871">
    <property type="entry name" value="ABC_transporter-like_CS"/>
</dbReference>
<proteinExistence type="predicted"/>
<dbReference type="PROSITE" id="PS50893">
    <property type="entry name" value="ABC_TRANSPORTER_2"/>
    <property type="match status" value="2"/>
</dbReference>
<dbReference type="PANTHER" id="PTHR24223">
    <property type="entry name" value="ATP-BINDING CASSETTE SUB-FAMILY C"/>
    <property type="match status" value="1"/>
</dbReference>
<feature type="transmembrane region" description="Helical" evidence="10">
    <location>
        <begin position="674"/>
        <end position="702"/>
    </location>
</feature>
<evidence type="ECO:0000256" key="6">
    <source>
        <dbReference type="ARBA" id="ARBA00022840"/>
    </source>
</evidence>
<keyword evidence="5" id="KW-0547">Nucleotide-binding</keyword>
<dbReference type="Gene3D" id="1.20.1560.10">
    <property type="entry name" value="ABC transporter type 1, transmembrane domain"/>
    <property type="match status" value="2"/>
</dbReference>
<evidence type="ECO:0000256" key="9">
    <source>
        <dbReference type="SAM" id="MobiDB-lite"/>
    </source>
</evidence>
<feature type="domain" description="ABC transmembrane type-1" evidence="12">
    <location>
        <begin position="1094"/>
        <end position="1403"/>
    </location>
</feature>
<feature type="transmembrane region" description="Helical" evidence="10">
    <location>
        <begin position="1091"/>
        <end position="1113"/>
    </location>
</feature>
<comment type="subcellular location">
    <subcellularLocation>
        <location evidence="1">Membrane</location>
    </subcellularLocation>
</comment>